<dbReference type="InterPro" id="IPR011008">
    <property type="entry name" value="Dimeric_a/b-barrel"/>
</dbReference>
<dbReference type="EMBL" id="JAJBZT010000001">
    <property type="protein sequence ID" value="MCB6182199.1"/>
    <property type="molecule type" value="Genomic_DNA"/>
</dbReference>
<dbReference type="PROSITE" id="PS00519">
    <property type="entry name" value="HTH_ASNC_1"/>
    <property type="match status" value="1"/>
</dbReference>
<dbReference type="InterPro" id="IPR011991">
    <property type="entry name" value="ArsR-like_HTH"/>
</dbReference>
<keyword evidence="3" id="KW-0010">Activator</keyword>
<evidence type="ECO:0000256" key="2">
    <source>
        <dbReference type="ARBA" id="ARBA00023125"/>
    </source>
</evidence>
<dbReference type="PROSITE" id="PS50956">
    <property type="entry name" value="HTH_ASNC_2"/>
    <property type="match status" value="1"/>
</dbReference>
<sequence length="162" mass="18539">MRTKHQTIRELDRLDRKILRVLQQDGRIAMTDLAEKVGLSTTPCNERVKRMERDGVIEGYFARLNPKALGANLLVFVEIRLASKSGDLFEEFKREVLKLPNVMECHLVSGDFDYLIKARIGEMTQYRKLLGDILLKLPGATESKSYVVMEEVKESLALPIMD</sequence>
<reference evidence="6" key="1">
    <citation type="submission" date="2021-10" db="EMBL/GenBank/DDBJ databases">
        <title>The complete genome sequence of Leeia sp. TBRC 13508.</title>
        <authorList>
            <person name="Charoenyingcharoen P."/>
            <person name="Yukphan P."/>
        </authorList>
    </citation>
    <scope>NUCLEOTIDE SEQUENCE</scope>
    <source>
        <strain evidence="6">TBRC 13508</strain>
    </source>
</reference>
<evidence type="ECO:0000313" key="6">
    <source>
        <dbReference type="EMBL" id="MCB6182199.1"/>
    </source>
</evidence>
<name>A0ABS8D1X9_9NEIS</name>
<dbReference type="InterPro" id="IPR019887">
    <property type="entry name" value="Tscrpt_reg_AsnC/Lrp_C"/>
</dbReference>
<dbReference type="CDD" id="cd00090">
    <property type="entry name" value="HTH_ARSR"/>
    <property type="match status" value="1"/>
</dbReference>
<dbReference type="InterPro" id="IPR000485">
    <property type="entry name" value="AsnC-type_HTH_dom"/>
</dbReference>
<dbReference type="Pfam" id="PF13412">
    <property type="entry name" value="HTH_24"/>
    <property type="match status" value="1"/>
</dbReference>
<dbReference type="Gene3D" id="3.30.70.920">
    <property type="match status" value="1"/>
</dbReference>
<dbReference type="SMART" id="SM00344">
    <property type="entry name" value="HTH_ASNC"/>
    <property type="match status" value="1"/>
</dbReference>
<evidence type="ECO:0000259" key="5">
    <source>
        <dbReference type="PROSITE" id="PS50956"/>
    </source>
</evidence>
<dbReference type="InterPro" id="IPR019888">
    <property type="entry name" value="Tscrpt_reg_AsnC-like"/>
</dbReference>
<keyword evidence="4" id="KW-0804">Transcription</keyword>
<dbReference type="PRINTS" id="PR00033">
    <property type="entry name" value="HTHASNC"/>
</dbReference>
<gene>
    <name evidence="6" type="ORF">LIN78_01340</name>
</gene>
<keyword evidence="1" id="KW-0805">Transcription regulation</keyword>
<dbReference type="InterPro" id="IPR036390">
    <property type="entry name" value="WH_DNA-bd_sf"/>
</dbReference>
<organism evidence="6 7">
    <name type="scientific">Leeia speluncae</name>
    <dbReference type="NCBI Taxonomy" id="2884804"/>
    <lineage>
        <taxon>Bacteria</taxon>
        <taxon>Pseudomonadati</taxon>
        <taxon>Pseudomonadota</taxon>
        <taxon>Betaproteobacteria</taxon>
        <taxon>Neisseriales</taxon>
        <taxon>Leeiaceae</taxon>
        <taxon>Leeia</taxon>
    </lineage>
</organism>
<evidence type="ECO:0000313" key="7">
    <source>
        <dbReference type="Proteomes" id="UP001165395"/>
    </source>
</evidence>
<keyword evidence="7" id="KW-1185">Reference proteome</keyword>
<dbReference type="SUPFAM" id="SSF54909">
    <property type="entry name" value="Dimeric alpha+beta barrel"/>
    <property type="match status" value="1"/>
</dbReference>
<dbReference type="Gene3D" id="1.10.10.10">
    <property type="entry name" value="Winged helix-like DNA-binding domain superfamily/Winged helix DNA-binding domain"/>
    <property type="match status" value="1"/>
</dbReference>
<protein>
    <submittedName>
        <fullName evidence="6">Winged helix-turn-helix transcriptional regulator</fullName>
    </submittedName>
</protein>
<dbReference type="RefSeq" id="WP_227177704.1">
    <property type="nucleotide sequence ID" value="NZ_JAJBZT010000001.1"/>
</dbReference>
<dbReference type="Pfam" id="PF01037">
    <property type="entry name" value="AsnC_trans_reg"/>
    <property type="match status" value="1"/>
</dbReference>
<evidence type="ECO:0000256" key="1">
    <source>
        <dbReference type="ARBA" id="ARBA00023015"/>
    </source>
</evidence>
<dbReference type="PANTHER" id="PTHR30154:SF0">
    <property type="entry name" value="LEUCINE-RESPONSIVE REGULATORY PROTEIN"/>
    <property type="match status" value="1"/>
</dbReference>
<accession>A0ABS8D1X9</accession>
<dbReference type="SUPFAM" id="SSF46785">
    <property type="entry name" value="Winged helix' DNA-binding domain"/>
    <property type="match status" value="1"/>
</dbReference>
<comment type="caution">
    <text evidence="6">The sequence shown here is derived from an EMBL/GenBank/DDBJ whole genome shotgun (WGS) entry which is preliminary data.</text>
</comment>
<evidence type="ECO:0000256" key="4">
    <source>
        <dbReference type="ARBA" id="ARBA00023163"/>
    </source>
</evidence>
<evidence type="ECO:0000256" key="3">
    <source>
        <dbReference type="ARBA" id="ARBA00023159"/>
    </source>
</evidence>
<dbReference type="Proteomes" id="UP001165395">
    <property type="component" value="Unassembled WGS sequence"/>
</dbReference>
<dbReference type="InterPro" id="IPR019885">
    <property type="entry name" value="Tscrpt_reg_HTH_AsnC-type_CS"/>
</dbReference>
<keyword evidence="2" id="KW-0238">DNA-binding</keyword>
<dbReference type="PANTHER" id="PTHR30154">
    <property type="entry name" value="LEUCINE-RESPONSIVE REGULATORY PROTEIN"/>
    <property type="match status" value="1"/>
</dbReference>
<dbReference type="InterPro" id="IPR036388">
    <property type="entry name" value="WH-like_DNA-bd_sf"/>
</dbReference>
<proteinExistence type="predicted"/>
<feature type="domain" description="HTH asnC-type" evidence="5">
    <location>
        <begin position="11"/>
        <end position="72"/>
    </location>
</feature>